<dbReference type="eggNOG" id="COG5549">
    <property type="taxonomic scope" value="Bacteria"/>
</dbReference>
<dbReference type="STRING" id="862908.BMS_1016"/>
<dbReference type="InterPro" id="IPR032534">
    <property type="entry name" value="EcxA_zinc-bd"/>
</dbReference>
<dbReference type="HOGENOM" id="CLU_343810_0_0_7"/>
<evidence type="ECO:0000256" key="1">
    <source>
        <dbReference type="SAM" id="SignalP"/>
    </source>
</evidence>
<keyword evidence="1" id="KW-0732">Signal</keyword>
<name>E1WXU3_HALMS</name>
<keyword evidence="4" id="KW-1185">Reference proteome</keyword>
<dbReference type="Pfam" id="PF16313">
    <property type="entry name" value="DUF4953"/>
    <property type="match status" value="1"/>
</dbReference>
<dbReference type="Proteomes" id="UP000008963">
    <property type="component" value="Chromosome"/>
</dbReference>
<proteinExistence type="predicted"/>
<reference evidence="4" key="1">
    <citation type="journal article" date="2013" name="ISME J.">
        <title>A small predatory core genome in the divergent marine Bacteriovorax marinus SJ and the terrestrial Bdellovibrio bacteriovorus.</title>
        <authorList>
            <person name="Crossman L.C."/>
            <person name="Chen H."/>
            <person name="Cerdeno-Tarraga A.M."/>
            <person name="Brooks K."/>
            <person name="Quail M.A."/>
            <person name="Pineiro S.A."/>
            <person name="Hobley L."/>
            <person name="Sockett R.E."/>
            <person name="Bentley S.D."/>
            <person name="Parkhill J."/>
            <person name="Williams H.N."/>
            <person name="Stine O.C."/>
        </authorList>
    </citation>
    <scope>NUCLEOTIDE SEQUENCE [LARGE SCALE GENOMIC DNA]</scope>
    <source>
        <strain evidence="4">ATCC BAA-682 / DSM 15412 / SJ</strain>
    </source>
</reference>
<dbReference type="KEGG" id="bmx:BMS_1016"/>
<dbReference type="PANTHER" id="PTHR38478:SF1">
    <property type="entry name" value="ZINC DEPENDENT METALLOPROTEASE DOMAIN LIPOPROTEIN"/>
    <property type="match status" value="1"/>
</dbReference>
<dbReference type="EMBL" id="FQ312005">
    <property type="protein sequence ID" value="CBW25900.1"/>
    <property type="molecule type" value="Genomic_DNA"/>
</dbReference>
<feature type="domain" description="EcxA zinc-binding" evidence="2">
    <location>
        <begin position="417"/>
        <end position="511"/>
    </location>
</feature>
<dbReference type="RefSeq" id="WP_014243684.1">
    <property type="nucleotide sequence ID" value="NC_016620.1"/>
</dbReference>
<dbReference type="PANTHER" id="PTHR38478">
    <property type="entry name" value="PEPTIDASE M1A AND M12B"/>
    <property type="match status" value="1"/>
</dbReference>
<feature type="chain" id="PRO_5003154451" evidence="1">
    <location>
        <begin position="20"/>
        <end position="823"/>
    </location>
</feature>
<dbReference type="AlphaFoldDB" id="E1WXU3"/>
<evidence type="ECO:0000313" key="3">
    <source>
        <dbReference type="EMBL" id="CBW25900.1"/>
    </source>
</evidence>
<evidence type="ECO:0000313" key="4">
    <source>
        <dbReference type="Proteomes" id="UP000008963"/>
    </source>
</evidence>
<dbReference type="SUPFAM" id="SSF55486">
    <property type="entry name" value="Metalloproteases ('zincins'), catalytic domain"/>
    <property type="match status" value="1"/>
</dbReference>
<evidence type="ECO:0000259" key="2">
    <source>
        <dbReference type="Pfam" id="PF16313"/>
    </source>
</evidence>
<dbReference type="PATRIC" id="fig|862908.3.peg.967"/>
<dbReference type="OrthoDB" id="5287131at2"/>
<accession>E1WXU3</accession>
<organism evidence="3 4">
    <name type="scientific">Halobacteriovorax marinus (strain ATCC BAA-682 / DSM 15412 / SJ)</name>
    <name type="common">Bacteriovorax marinus</name>
    <dbReference type="NCBI Taxonomy" id="862908"/>
    <lineage>
        <taxon>Bacteria</taxon>
        <taxon>Pseudomonadati</taxon>
        <taxon>Bdellovibrionota</taxon>
        <taxon>Bacteriovoracia</taxon>
        <taxon>Bacteriovoracales</taxon>
        <taxon>Halobacteriovoraceae</taxon>
        <taxon>Halobacteriovorax</taxon>
    </lineage>
</organism>
<protein>
    <submittedName>
        <fullName evidence="3">Exported protein</fullName>
    </submittedName>
</protein>
<gene>
    <name evidence="3" type="ordered locus">BMS_1016</name>
</gene>
<feature type="signal peptide" evidence="1">
    <location>
        <begin position="1"/>
        <end position="19"/>
    </location>
</feature>
<sequence length="823" mass="93528">MIKIIVTTLALIASATSGAQLTHSANSPLLAGTKSAKKNLSTEDNYNLTLKKEALGHFFLLKTSLIDTPPAPTGNPMASKVIFFKKSGPFIGMFESTSGKVVTDSVKTQILLAKFPILNETNTSITFNFEEGMKTLFLKGSYYIAREGSDPSKESSYIVHESFLNKVELVNKHIFIEQFLRVETPASGKEPAEISPVHIKYDFSTYTKNENFTPTPSPGFYNVGYFENHPIYPVDADGNINEYTATYIKKFDISKPVTYYITDNTPAKWRAAVEEGVLYWNKAFGREVLKVAALPKDASIFEPGYNIVQWLDWDTAGFAYAATSSDPLTGEVQNAHVFMTSSFAIGSYQTAKTYFERFKKEDHTNKKVFGLKGFASAITCENSEQRAEADLERFNALVETMEEKELSEQEKEIIYTRYVADYIREVVAHEVGHTLGFRHNFAASLDTNIDSKNYDKISKHYLLTGEVDSEVIPGSSVMDYTPGFFSSLAGAKIRLEESALLYDQHVVDVAYKGASSYSNLHFCTDDHAGEFFDCYRFDAFNNVLEEKKYGSERSMKNIAHGLLKDTFNFLSNDQLTHEEKISKFDTIYLNGTSDGLYMAKNRFKELALRAKKGAKSIKSGSNLETEFLKIGGLSHNLIEFITPKKKEGILLSDYNRMFITHFLDLSKSYYQEYLTPELEEKLNEAAKKYALEMESSFLYEALPHITTEFHYKDDNFNKDFSNLVKVLFSTKSEEELVQGIYTPYYNYKNGEKSLRKRASAFLHFDFFPKSYSFKRTIKNLKSELAEDLNQLESMISSLYGSLEQAPDAIYDYFFQEKEEIYRN</sequence>